<gene>
    <name evidence="1" type="primary">potE_1</name>
    <name evidence="1" type="ORF">NCTC12123_00694</name>
</gene>
<evidence type="ECO:0000313" key="1">
    <source>
        <dbReference type="EMBL" id="STD18515.1"/>
    </source>
</evidence>
<dbReference type="EMBL" id="UFYI01000007">
    <property type="protein sequence ID" value="STD18515.1"/>
    <property type="molecule type" value="Genomic_DNA"/>
</dbReference>
<protein>
    <submittedName>
        <fullName evidence="1">Putrescine/proton symporter, putrescine/ornithine antiporter PotE</fullName>
    </submittedName>
</protein>
<accession>A0A376F6S9</accession>
<reference evidence="1 2" key="1">
    <citation type="submission" date="2018-06" db="EMBL/GenBank/DDBJ databases">
        <authorList>
            <consortium name="Pathogen Informatics"/>
            <person name="Doyle S."/>
        </authorList>
    </citation>
    <scope>NUCLEOTIDE SEQUENCE [LARGE SCALE GENOMIC DNA]</scope>
    <source>
        <strain evidence="1 2">NCTC12123</strain>
    </source>
</reference>
<evidence type="ECO:0000313" key="2">
    <source>
        <dbReference type="Proteomes" id="UP000255163"/>
    </source>
</evidence>
<dbReference type="AlphaFoldDB" id="A0A376F6S9"/>
<dbReference type="Proteomes" id="UP000255163">
    <property type="component" value="Unassembled WGS sequence"/>
</dbReference>
<proteinExistence type="predicted"/>
<sequence>MLYGAMVTFMGWTLYGLVSPRFELKNKPQLSKSKTATHGLPFLVFSPSPVGEGG</sequence>
<name>A0A376F6S9_ENTAS</name>
<organism evidence="1 2">
    <name type="scientific">Enterobacter asburiae</name>
    <dbReference type="NCBI Taxonomy" id="61645"/>
    <lineage>
        <taxon>Bacteria</taxon>
        <taxon>Pseudomonadati</taxon>
        <taxon>Pseudomonadota</taxon>
        <taxon>Gammaproteobacteria</taxon>
        <taxon>Enterobacterales</taxon>
        <taxon>Enterobacteriaceae</taxon>
        <taxon>Enterobacter</taxon>
        <taxon>Enterobacter cloacae complex</taxon>
    </lineage>
</organism>